<reference evidence="7" key="1">
    <citation type="submission" date="2025-08" db="UniProtKB">
        <authorList>
            <consortium name="Ensembl"/>
        </authorList>
    </citation>
    <scope>IDENTIFICATION</scope>
</reference>
<sequence length="172" mass="18193">RMATPSPAQTPESARRGDPDGMTWWYRVLLRVAGVCGALACAIAGLWSCITVSPLTLLAGIFMMLTAAVLLLCEAPFCCQFVEFANVVAARADRLKPWHKGLVYCILALVPVFLSAGLTTILGNAIVFGTGVLYGLASLGKKGDAVSYARLQHGQKSDDIPLAERGGVEGEP</sequence>
<dbReference type="SMART" id="SM01077">
    <property type="entry name" value="Cg6151-P"/>
    <property type="match status" value="1"/>
</dbReference>
<organism evidence="7">
    <name type="scientific">Petromyzon marinus</name>
    <name type="common">Sea lamprey</name>
    <dbReference type="NCBI Taxonomy" id="7757"/>
    <lineage>
        <taxon>Eukaryota</taxon>
        <taxon>Metazoa</taxon>
        <taxon>Chordata</taxon>
        <taxon>Craniata</taxon>
        <taxon>Vertebrata</taxon>
        <taxon>Cyclostomata</taxon>
        <taxon>Hyperoartia</taxon>
        <taxon>Petromyzontiformes</taxon>
        <taxon>Petromyzontidae</taxon>
        <taxon>Petromyzon</taxon>
    </lineage>
</organism>
<dbReference type="Pfam" id="PF10233">
    <property type="entry name" value="Cg6151-P"/>
    <property type="match status" value="1"/>
</dbReference>
<dbReference type="PANTHER" id="PTHR13314:SF2">
    <property type="entry name" value="CALCIUM CHANNEL FLOWER HOMOLOG"/>
    <property type="match status" value="1"/>
</dbReference>
<name>S4R9P1_PETMA</name>
<accession>S4R9P1</accession>
<dbReference type="AlphaFoldDB" id="S4R9P1"/>
<feature type="transmembrane region" description="Helical" evidence="6">
    <location>
        <begin position="24"/>
        <end position="47"/>
    </location>
</feature>
<evidence type="ECO:0000256" key="3">
    <source>
        <dbReference type="ARBA" id="ARBA00022692"/>
    </source>
</evidence>
<evidence type="ECO:0000256" key="1">
    <source>
        <dbReference type="ARBA" id="ARBA00004127"/>
    </source>
</evidence>
<dbReference type="OMA" id="CIELNTI"/>
<keyword evidence="5 6" id="KW-0472">Membrane</keyword>
<dbReference type="Ensembl" id="ENSPMAT00000001932.1">
    <property type="protein sequence ID" value="ENSPMAP00000001922.1"/>
    <property type="gene ID" value="ENSPMAG00000001750.1"/>
</dbReference>
<keyword evidence="4 6" id="KW-1133">Transmembrane helix</keyword>
<keyword evidence="3 6" id="KW-0812">Transmembrane</keyword>
<feature type="transmembrane region" description="Helical" evidence="6">
    <location>
        <begin position="53"/>
        <end position="73"/>
    </location>
</feature>
<comment type="subcellular location">
    <subcellularLocation>
        <location evidence="1">Endomembrane system</location>
        <topology evidence="1">Multi-pass membrane protein</topology>
    </subcellularLocation>
</comment>
<reference evidence="7" key="2">
    <citation type="submission" date="2025-09" db="UniProtKB">
        <authorList>
            <consortium name="Ensembl"/>
        </authorList>
    </citation>
    <scope>IDENTIFICATION</scope>
</reference>
<dbReference type="GO" id="GO:0016020">
    <property type="term" value="C:membrane"/>
    <property type="evidence" value="ECO:0007669"/>
    <property type="project" value="InterPro"/>
</dbReference>
<evidence type="ECO:0000256" key="4">
    <source>
        <dbReference type="ARBA" id="ARBA00022989"/>
    </source>
</evidence>
<evidence type="ECO:0000313" key="7">
    <source>
        <dbReference type="Ensembl" id="ENSPMAP00000001922.1"/>
    </source>
</evidence>
<proteinExistence type="inferred from homology"/>
<protein>
    <submittedName>
        <fullName evidence="7">Calcium channel flower domain containing 1</fullName>
    </submittedName>
</protein>
<evidence type="ECO:0000256" key="5">
    <source>
        <dbReference type="ARBA" id="ARBA00023136"/>
    </source>
</evidence>
<dbReference type="PANTHER" id="PTHR13314">
    <property type="entry name" value="CALCIUM CHANNEL FLOWER HOMOLOG"/>
    <property type="match status" value="1"/>
</dbReference>
<dbReference type="GO" id="GO:0012505">
    <property type="term" value="C:endomembrane system"/>
    <property type="evidence" value="ECO:0007669"/>
    <property type="project" value="UniProtKB-SubCell"/>
</dbReference>
<dbReference type="InterPro" id="IPR019365">
    <property type="entry name" value="TVP18/Ca-channel_flower"/>
</dbReference>
<evidence type="ECO:0000256" key="2">
    <source>
        <dbReference type="ARBA" id="ARBA00010023"/>
    </source>
</evidence>
<evidence type="ECO:0000256" key="6">
    <source>
        <dbReference type="SAM" id="Phobius"/>
    </source>
</evidence>
<dbReference type="GeneTree" id="ENSGT00390000000529"/>
<dbReference type="HOGENOM" id="CLU_108196_2_0_1"/>
<dbReference type="GO" id="GO:0016192">
    <property type="term" value="P:vesicle-mediated transport"/>
    <property type="evidence" value="ECO:0007669"/>
    <property type="project" value="TreeGrafter"/>
</dbReference>
<comment type="similarity">
    <text evidence="2">Belongs to the calcium channel flower family.</text>
</comment>
<feature type="transmembrane region" description="Helical" evidence="6">
    <location>
        <begin position="101"/>
        <end position="134"/>
    </location>
</feature>